<evidence type="ECO:0000313" key="4">
    <source>
        <dbReference type="Proteomes" id="UP000321548"/>
    </source>
</evidence>
<dbReference type="PROSITE" id="PS50968">
    <property type="entry name" value="BIOTINYL_LIPOYL"/>
    <property type="match status" value="1"/>
</dbReference>
<dbReference type="AlphaFoldDB" id="A0A5C8P3I7"/>
<dbReference type="Proteomes" id="UP000321548">
    <property type="component" value="Unassembled WGS sequence"/>
</dbReference>
<keyword evidence="4" id="KW-1185">Reference proteome</keyword>
<dbReference type="PANTHER" id="PTHR45266">
    <property type="entry name" value="OXALOACETATE DECARBOXYLASE ALPHA CHAIN"/>
    <property type="match status" value="1"/>
</dbReference>
<dbReference type="RefSeq" id="WP_147702352.1">
    <property type="nucleotide sequence ID" value="NZ_VDUY01000001.1"/>
</dbReference>
<evidence type="ECO:0000259" key="2">
    <source>
        <dbReference type="PROSITE" id="PS50968"/>
    </source>
</evidence>
<dbReference type="InterPro" id="IPR011053">
    <property type="entry name" value="Single_hybrid_motif"/>
</dbReference>
<dbReference type="OrthoDB" id="9760256at2"/>
<organism evidence="3 4">
    <name type="scientific">Zeimonas arvi</name>
    <dbReference type="NCBI Taxonomy" id="2498847"/>
    <lineage>
        <taxon>Bacteria</taxon>
        <taxon>Pseudomonadati</taxon>
        <taxon>Pseudomonadota</taxon>
        <taxon>Betaproteobacteria</taxon>
        <taxon>Burkholderiales</taxon>
        <taxon>Burkholderiaceae</taxon>
        <taxon>Zeimonas</taxon>
    </lineage>
</organism>
<dbReference type="SUPFAM" id="SSF51230">
    <property type="entry name" value="Single hybrid motif"/>
    <property type="match status" value="1"/>
</dbReference>
<dbReference type="EMBL" id="VDUY01000001">
    <property type="protein sequence ID" value="TXL68211.1"/>
    <property type="molecule type" value="Genomic_DNA"/>
</dbReference>
<dbReference type="PANTHER" id="PTHR45266:SF3">
    <property type="entry name" value="OXALOACETATE DECARBOXYLASE ALPHA CHAIN"/>
    <property type="match status" value="1"/>
</dbReference>
<dbReference type="Gene3D" id="2.40.50.100">
    <property type="match status" value="1"/>
</dbReference>
<keyword evidence="1" id="KW-0092">Biotin</keyword>
<feature type="domain" description="Lipoyl-binding" evidence="2">
    <location>
        <begin position="1"/>
        <end position="73"/>
    </location>
</feature>
<dbReference type="NCBIfam" id="NF004547">
    <property type="entry name" value="PRK05889.1"/>
    <property type="match status" value="1"/>
</dbReference>
<dbReference type="InterPro" id="IPR050709">
    <property type="entry name" value="Biotin_Carboxyl_Carrier/Decarb"/>
</dbReference>
<protein>
    <submittedName>
        <fullName evidence="3">Biotin/lipoyl-binding carrier protein</fullName>
    </submittedName>
</protein>
<name>A0A5C8P3I7_9BURK</name>
<reference evidence="3 4" key="1">
    <citation type="submission" date="2019-06" db="EMBL/GenBank/DDBJ databases">
        <title>Quisquiliibacterium sp. nov., isolated from a maize field.</title>
        <authorList>
            <person name="Lin S.-Y."/>
            <person name="Tsai C.-F."/>
            <person name="Young C.-C."/>
        </authorList>
    </citation>
    <scope>NUCLEOTIDE SEQUENCE [LARGE SCALE GENOMIC DNA]</scope>
    <source>
        <strain evidence="3 4">CC-CFT501</strain>
    </source>
</reference>
<gene>
    <name evidence="3" type="ORF">FHP08_00480</name>
</gene>
<comment type="caution">
    <text evidence="3">The sequence shown here is derived from an EMBL/GenBank/DDBJ whole genome shotgun (WGS) entry which is preliminary data.</text>
</comment>
<proteinExistence type="predicted"/>
<dbReference type="Pfam" id="PF00364">
    <property type="entry name" value="Biotin_lipoyl"/>
    <property type="match status" value="1"/>
</dbReference>
<accession>A0A5C8P3I7</accession>
<evidence type="ECO:0000256" key="1">
    <source>
        <dbReference type="ARBA" id="ARBA00023267"/>
    </source>
</evidence>
<dbReference type="InterPro" id="IPR000089">
    <property type="entry name" value="Biotin_lipoyl"/>
</dbReference>
<sequence length="75" mass="7827">MAKSIKVLSEVTGSVWKLLKQPGDAIASGDEIMLIESMKMEIPVVADEDGTLAELLVAEGDPIQEGQAVATISAS</sequence>
<dbReference type="CDD" id="cd06850">
    <property type="entry name" value="biotinyl_domain"/>
    <property type="match status" value="1"/>
</dbReference>
<evidence type="ECO:0000313" key="3">
    <source>
        <dbReference type="EMBL" id="TXL68211.1"/>
    </source>
</evidence>